<feature type="region of interest" description="Disordered" evidence="1">
    <location>
        <begin position="109"/>
        <end position="132"/>
    </location>
</feature>
<dbReference type="InterPro" id="IPR009737">
    <property type="entry name" value="Aim32/Apd1-like"/>
</dbReference>
<dbReference type="SUPFAM" id="SSF52833">
    <property type="entry name" value="Thioredoxin-like"/>
    <property type="match status" value="1"/>
</dbReference>
<proteinExistence type="predicted"/>
<dbReference type="CDD" id="cd03062">
    <property type="entry name" value="TRX_Fd_Sucrase"/>
    <property type="match status" value="1"/>
</dbReference>
<dbReference type="Proteomes" id="UP000383932">
    <property type="component" value="Unassembled WGS sequence"/>
</dbReference>
<comment type="caution">
    <text evidence="2">The sequence shown here is derived from an EMBL/GenBank/DDBJ whole genome shotgun (WGS) entry which is preliminary data.</text>
</comment>
<reference evidence="2 3" key="1">
    <citation type="journal article" date="2019" name="Fungal Biol. Biotechnol.">
        <title>Draft genome sequence of fastidious pathogen Ceratobasidium theobromae, which causes vascular-streak dieback in Theobroma cacao.</title>
        <authorList>
            <person name="Ali S.S."/>
            <person name="Asman A."/>
            <person name="Shao J."/>
            <person name="Firmansyah A.P."/>
            <person name="Susilo A.W."/>
            <person name="Rosmana A."/>
            <person name="McMahon P."/>
            <person name="Junaid M."/>
            <person name="Guest D."/>
            <person name="Kheng T.Y."/>
            <person name="Meinhardt L.W."/>
            <person name="Bailey B.A."/>
        </authorList>
    </citation>
    <scope>NUCLEOTIDE SEQUENCE [LARGE SCALE GENOMIC DNA]</scope>
    <source>
        <strain evidence="2 3">CT2</strain>
    </source>
</reference>
<protein>
    <submittedName>
        <fullName evidence="2">Sucrase/ferredoxin-like protein</fullName>
    </submittedName>
</protein>
<name>A0A5N5QUR7_9AGAM</name>
<evidence type="ECO:0000313" key="3">
    <source>
        <dbReference type="Proteomes" id="UP000383932"/>
    </source>
</evidence>
<organism evidence="2 3">
    <name type="scientific">Ceratobasidium theobromae</name>
    <dbReference type="NCBI Taxonomy" id="1582974"/>
    <lineage>
        <taxon>Eukaryota</taxon>
        <taxon>Fungi</taxon>
        <taxon>Dikarya</taxon>
        <taxon>Basidiomycota</taxon>
        <taxon>Agaricomycotina</taxon>
        <taxon>Agaricomycetes</taxon>
        <taxon>Cantharellales</taxon>
        <taxon>Ceratobasidiaceae</taxon>
        <taxon>Ceratobasidium</taxon>
    </lineage>
</organism>
<evidence type="ECO:0000313" key="2">
    <source>
        <dbReference type="EMBL" id="KAB5595502.1"/>
    </source>
</evidence>
<accession>A0A5N5QUR7</accession>
<dbReference type="EMBL" id="SSOP01000008">
    <property type="protein sequence ID" value="KAB5595502.1"/>
    <property type="molecule type" value="Genomic_DNA"/>
</dbReference>
<dbReference type="InterPro" id="IPR036249">
    <property type="entry name" value="Thioredoxin-like_sf"/>
</dbReference>
<dbReference type="OrthoDB" id="10253744at2759"/>
<dbReference type="AlphaFoldDB" id="A0A5N5QUR7"/>
<sequence length="372" mass="40642">MIKHAIQSTMFGALSLVRSPPQVEELGSKLGSSGVPYTLDPCRSCADPCDLGHDEWPSRFDVDLSSDMLGSVKPYGRQVVISTGKSDWAREVTEDSGSLAEHLSNAHTKLVSEAPRPSKSEGGPPGVFKSSDSTRLSVLNGSHQEVGCAPKTHTVLVLPDYKLVKDVPATPDGASEFWKAVIDPSVGVEGKNEAGLKSWILPYSALILLCSHKRRDNRCHIAAPVLEDAFTTSLSSLGWDVHTQIDDPAEHGQPALEELPEPRADAVMEQLRRLRQPNGEFSKRVLILRNSHMGGKYRHPIRNFKLTAPRAGHKFAGNVIIYFPTGNGVWYGRVSPHEVQAVVESTIIGGKVLPKLLRGGTFKRDGHLLMDW</sequence>
<dbReference type="Gene3D" id="3.40.30.10">
    <property type="entry name" value="Glutaredoxin"/>
    <property type="match status" value="1"/>
</dbReference>
<dbReference type="Pfam" id="PF06999">
    <property type="entry name" value="Suc_Fer-like"/>
    <property type="match status" value="2"/>
</dbReference>
<evidence type="ECO:0000256" key="1">
    <source>
        <dbReference type="SAM" id="MobiDB-lite"/>
    </source>
</evidence>
<dbReference type="PANTHER" id="PTHR31902:SF14">
    <property type="entry name" value="ACTIN PATCHES DISTAL PROTEIN 1"/>
    <property type="match status" value="1"/>
</dbReference>
<gene>
    <name evidence="2" type="ORF">CTheo_963</name>
</gene>
<keyword evidence="3" id="KW-1185">Reference proteome</keyword>
<dbReference type="PANTHER" id="PTHR31902">
    <property type="entry name" value="ACTIN PATCHES DISTAL PROTEIN 1"/>
    <property type="match status" value="1"/>
</dbReference>